<dbReference type="PATRIC" id="fig|1469144.10.peg.3840"/>
<dbReference type="STRING" id="1469144.LI90_3578"/>
<evidence type="ECO:0000313" key="2">
    <source>
        <dbReference type="Proteomes" id="UP000070188"/>
    </source>
</evidence>
<dbReference type="EMBL" id="LAXD01000001">
    <property type="protein sequence ID" value="KWX02535.1"/>
    <property type="molecule type" value="Genomic_DNA"/>
</dbReference>
<keyword evidence="2" id="KW-1185">Reference proteome</keyword>
<reference evidence="2" key="1">
    <citation type="submission" date="2015-04" db="EMBL/GenBank/DDBJ databases">
        <title>Physiological reanalysis, assessment of diazotrophy, and genome sequences of multiple isolates of Streptomyces thermoautotrophicus.</title>
        <authorList>
            <person name="MacKellar D.C."/>
            <person name="Lieber L."/>
            <person name="Norman J."/>
            <person name="Bolger A."/>
            <person name="Tobin C."/>
            <person name="Murray J.W."/>
            <person name="Chang R."/>
            <person name="Ford T."/>
            <person name="Nguyen P.Q."/>
            <person name="Woodward J."/>
            <person name="Permingeat H."/>
            <person name="Joshi N.S."/>
            <person name="Silver P.A."/>
            <person name="Usadel B."/>
            <person name="Rutherford A.W."/>
            <person name="Friesen M."/>
            <person name="Prell J."/>
        </authorList>
    </citation>
    <scope>NUCLEOTIDE SEQUENCE [LARGE SCALE GENOMIC DNA]</scope>
    <source>
        <strain evidence="2">H1</strain>
    </source>
</reference>
<name>A0A132MXB3_9ACTN</name>
<proteinExistence type="predicted"/>
<evidence type="ECO:0000313" key="1">
    <source>
        <dbReference type="EMBL" id="KWX02535.1"/>
    </source>
</evidence>
<accession>A0A132MXB3</accession>
<sequence>MDGAGCVATAVRGGRVAAVDASALGLSTGPPEATRFIATRLRRRRVIPQRPWSARSAGAR</sequence>
<comment type="caution">
    <text evidence="1">The sequence shown here is derived from an EMBL/GenBank/DDBJ whole genome shotgun (WGS) entry which is preliminary data.</text>
</comment>
<dbReference type="AlphaFoldDB" id="A0A132MXB3"/>
<gene>
    <name evidence="1" type="ORF">LI90_3578</name>
</gene>
<protein>
    <submittedName>
        <fullName evidence="1">Uncharacterized protein</fullName>
    </submittedName>
</protein>
<organism evidence="1 2">
    <name type="scientific">Carbonactinospora thermoautotrophica</name>
    <dbReference type="NCBI Taxonomy" id="1469144"/>
    <lineage>
        <taxon>Bacteria</taxon>
        <taxon>Bacillati</taxon>
        <taxon>Actinomycetota</taxon>
        <taxon>Actinomycetes</taxon>
        <taxon>Kitasatosporales</taxon>
        <taxon>Carbonactinosporaceae</taxon>
        <taxon>Carbonactinospora</taxon>
    </lineage>
</organism>
<dbReference type="Proteomes" id="UP000070188">
    <property type="component" value="Unassembled WGS sequence"/>
</dbReference>